<comment type="caution">
    <text evidence="2">The sequence shown here is derived from an EMBL/GenBank/DDBJ whole genome shotgun (WGS) entry which is preliminary data.</text>
</comment>
<organism evidence="2 3">
    <name type="scientific">Microvirga aerophila</name>
    <dbReference type="NCBI Taxonomy" id="670291"/>
    <lineage>
        <taxon>Bacteria</taxon>
        <taxon>Pseudomonadati</taxon>
        <taxon>Pseudomonadota</taxon>
        <taxon>Alphaproteobacteria</taxon>
        <taxon>Hyphomicrobiales</taxon>
        <taxon>Methylobacteriaceae</taxon>
        <taxon>Microvirga</taxon>
    </lineage>
</organism>
<dbReference type="EMBL" id="BJYU01000519">
    <property type="protein sequence ID" value="GEO19420.1"/>
    <property type="molecule type" value="Genomic_DNA"/>
</dbReference>
<feature type="signal peptide" evidence="1">
    <location>
        <begin position="1"/>
        <end position="22"/>
    </location>
</feature>
<proteinExistence type="predicted"/>
<dbReference type="Proteomes" id="UP000321085">
    <property type="component" value="Unassembled WGS sequence"/>
</dbReference>
<protein>
    <submittedName>
        <fullName evidence="2">Uncharacterized protein</fullName>
    </submittedName>
</protein>
<reference evidence="2 3" key="1">
    <citation type="submission" date="2019-07" db="EMBL/GenBank/DDBJ databases">
        <title>Whole genome shotgun sequence of Microvirga aerophila NBRC 106136.</title>
        <authorList>
            <person name="Hosoyama A."/>
            <person name="Uohara A."/>
            <person name="Ohji S."/>
            <person name="Ichikawa N."/>
        </authorList>
    </citation>
    <scope>NUCLEOTIDE SEQUENCE [LARGE SCALE GENOMIC DNA]</scope>
    <source>
        <strain evidence="2 3">NBRC 106136</strain>
    </source>
</reference>
<sequence length="138" mass="14965">MKRFAVLCAVTGVVAVHSSANASDIELRCTGWYYPSIEESLEPDRQAIPAAAKANFTFTTREVMFLLEQPPGLTAFNGVFPMDLADQTSLGFRGGDKTGLFSKRPEVVGFFSRTDGAAFVMSEPEILDLKCSSAGQLF</sequence>
<accession>A0A512C5I3</accession>
<evidence type="ECO:0000313" key="3">
    <source>
        <dbReference type="Proteomes" id="UP000321085"/>
    </source>
</evidence>
<name>A0A512C5I3_9HYPH</name>
<dbReference type="AlphaFoldDB" id="A0A512C5I3"/>
<evidence type="ECO:0000256" key="1">
    <source>
        <dbReference type="SAM" id="SignalP"/>
    </source>
</evidence>
<keyword evidence="1" id="KW-0732">Signal</keyword>
<evidence type="ECO:0000313" key="2">
    <source>
        <dbReference type="EMBL" id="GEO19420.1"/>
    </source>
</evidence>
<feature type="chain" id="PRO_5021934756" evidence="1">
    <location>
        <begin position="23"/>
        <end position="138"/>
    </location>
</feature>
<gene>
    <name evidence="2" type="ORF">MAE02_71160</name>
</gene>
<keyword evidence="3" id="KW-1185">Reference proteome</keyword>
<dbReference type="RefSeq" id="WP_147023549.1">
    <property type="nucleotide sequence ID" value="NZ_QOIO01000052.1"/>
</dbReference>